<protein>
    <submittedName>
        <fullName evidence="3">Predicted protein</fullName>
    </submittedName>
</protein>
<keyword evidence="4" id="KW-1185">Reference proteome</keyword>
<dbReference type="Proteomes" id="UP000001876">
    <property type="component" value="Unassembled WGS sequence"/>
</dbReference>
<keyword evidence="1" id="KW-0175">Coiled coil</keyword>
<dbReference type="KEGG" id="mpp:MICPUCDRAFT_49728"/>
<dbReference type="GeneID" id="9688253"/>
<name>C1N4L7_MICPC</name>
<dbReference type="Gene3D" id="6.10.140.1230">
    <property type="match status" value="1"/>
</dbReference>
<dbReference type="STRING" id="564608.C1N4L7"/>
<dbReference type="eggNOG" id="KOG3232">
    <property type="taxonomic scope" value="Eukaryota"/>
</dbReference>
<feature type="region of interest" description="Disordered" evidence="2">
    <location>
        <begin position="180"/>
        <end position="211"/>
    </location>
</feature>
<accession>C1N4L7</accession>
<reference evidence="3 4" key="1">
    <citation type="journal article" date="2009" name="Science">
        <title>Green evolution and dynamic adaptations revealed by genomes of the marine picoeukaryotes Micromonas.</title>
        <authorList>
            <person name="Worden A.Z."/>
            <person name="Lee J.H."/>
            <person name="Mock T."/>
            <person name="Rouze P."/>
            <person name="Simmons M.P."/>
            <person name="Aerts A.L."/>
            <person name="Allen A.E."/>
            <person name="Cuvelier M.L."/>
            <person name="Derelle E."/>
            <person name="Everett M.V."/>
            <person name="Foulon E."/>
            <person name="Grimwood J."/>
            <person name="Gundlach H."/>
            <person name="Henrissat B."/>
            <person name="Napoli C."/>
            <person name="McDonald S.M."/>
            <person name="Parker M.S."/>
            <person name="Rombauts S."/>
            <person name="Salamov A."/>
            <person name="Von Dassow P."/>
            <person name="Badger J.H."/>
            <person name="Coutinho P.M."/>
            <person name="Demir E."/>
            <person name="Dubchak I."/>
            <person name="Gentemann C."/>
            <person name="Eikrem W."/>
            <person name="Gready J.E."/>
            <person name="John U."/>
            <person name="Lanier W."/>
            <person name="Lindquist E.A."/>
            <person name="Lucas S."/>
            <person name="Mayer K.F."/>
            <person name="Moreau H."/>
            <person name="Not F."/>
            <person name="Otillar R."/>
            <person name="Panaud O."/>
            <person name="Pangilinan J."/>
            <person name="Paulsen I."/>
            <person name="Piegu B."/>
            <person name="Poliakov A."/>
            <person name="Robbens S."/>
            <person name="Schmutz J."/>
            <person name="Toulza E."/>
            <person name="Wyss T."/>
            <person name="Zelensky A."/>
            <person name="Zhou K."/>
            <person name="Armbrust E.V."/>
            <person name="Bhattacharya D."/>
            <person name="Goodenough U.W."/>
            <person name="Van de Peer Y."/>
            <person name="Grigoriev I.V."/>
        </authorList>
    </citation>
    <scope>NUCLEOTIDE SEQUENCE [LARGE SCALE GENOMIC DNA]</scope>
    <source>
        <strain evidence="3 4">CCMP1545</strain>
    </source>
</reference>
<dbReference type="Pfam" id="PF03357">
    <property type="entry name" value="Snf7"/>
    <property type="match status" value="1"/>
</dbReference>
<proteinExistence type="predicted"/>
<dbReference type="EMBL" id="GG663747">
    <property type="protein sequence ID" value="EEH52959.1"/>
    <property type="molecule type" value="Genomic_DNA"/>
</dbReference>
<dbReference type="OMA" id="QQITMVM"/>
<evidence type="ECO:0000313" key="3">
    <source>
        <dbReference type="EMBL" id="EEH52959.1"/>
    </source>
</evidence>
<dbReference type="InterPro" id="IPR005024">
    <property type="entry name" value="Snf7_fam"/>
</dbReference>
<feature type="compositionally biased region" description="Low complexity" evidence="2">
    <location>
        <begin position="180"/>
        <end position="190"/>
    </location>
</feature>
<dbReference type="RefSeq" id="XP_003063020.1">
    <property type="nucleotide sequence ID" value="XM_003062974.1"/>
</dbReference>
<dbReference type="GO" id="GO:0007034">
    <property type="term" value="P:vacuolar transport"/>
    <property type="evidence" value="ECO:0007669"/>
    <property type="project" value="InterPro"/>
</dbReference>
<dbReference type="PANTHER" id="PTHR10476">
    <property type="entry name" value="CHARGED MULTIVESICULAR BODY PROTEIN"/>
    <property type="match status" value="1"/>
</dbReference>
<evidence type="ECO:0000256" key="2">
    <source>
        <dbReference type="SAM" id="MobiDB-lite"/>
    </source>
</evidence>
<organism evidence="4">
    <name type="scientific">Micromonas pusilla (strain CCMP1545)</name>
    <name type="common">Picoplanktonic green alga</name>
    <dbReference type="NCBI Taxonomy" id="564608"/>
    <lineage>
        <taxon>Eukaryota</taxon>
        <taxon>Viridiplantae</taxon>
        <taxon>Chlorophyta</taxon>
        <taxon>Mamiellophyceae</taxon>
        <taxon>Mamiellales</taxon>
        <taxon>Mamiellaceae</taxon>
        <taxon>Micromonas</taxon>
    </lineage>
</organism>
<dbReference type="OrthoDB" id="10266568at2759"/>
<evidence type="ECO:0000256" key="1">
    <source>
        <dbReference type="SAM" id="Coils"/>
    </source>
</evidence>
<sequence length="211" mass="23500">MGLFSFKSKEDKLLDQIFNLKFTGKQLGRTAAKCEKEEKALKAKVKTAIEKGNIEGAKIYATDSIRKKNEQLNMMKLASRLDGVVSRLETQAKMNMVNKNMAGIVKNLEKSLDDLNLEQVAANMEKFERQFEDLDVQTEFVDQAMSNTTAHTTPPEQVARLMQEIADEHDLEFSAALPEAGKAAAEAEAAAADEEKADELESRMAALRQRS</sequence>
<dbReference type="AlphaFoldDB" id="C1N4L7"/>
<feature type="coiled-coil region" evidence="1">
    <location>
        <begin position="98"/>
        <end position="137"/>
    </location>
</feature>
<evidence type="ECO:0000313" key="4">
    <source>
        <dbReference type="Proteomes" id="UP000001876"/>
    </source>
</evidence>
<gene>
    <name evidence="3" type="ORF">MICPUCDRAFT_49728</name>
</gene>